<evidence type="ECO:0000256" key="1">
    <source>
        <dbReference type="SAM" id="MobiDB-lite"/>
    </source>
</evidence>
<comment type="caution">
    <text evidence="3">The sequence shown here is derived from an EMBL/GenBank/DDBJ whole genome shotgun (WGS) entry which is preliminary data.</text>
</comment>
<protein>
    <recommendedName>
        <fullName evidence="5">WD40 repeat protein</fullName>
    </recommendedName>
</protein>
<organism evidence="3 4">
    <name type="scientific">Nocardioides marinquilinus</name>
    <dbReference type="NCBI Taxonomy" id="1210400"/>
    <lineage>
        <taxon>Bacteria</taxon>
        <taxon>Bacillati</taxon>
        <taxon>Actinomycetota</taxon>
        <taxon>Actinomycetes</taxon>
        <taxon>Propionibacteriales</taxon>
        <taxon>Nocardioidaceae</taxon>
        <taxon>Nocardioides</taxon>
    </lineage>
</organism>
<feature type="chain" id="PRO_5045438081" description="WD40 repeat protein" evidence="2">
    <location>
        <begin position="22"/>
        <end position="448"/>
    </location>
</feature>
<dbReference type="Proteomes" id="UP001500221">
    <property type="component" value="Unassembled WGS sequence"/>
</dbReference>
<reference evidence="4" key="1">
    <citation type="journal article" date="2019" name="Int. J. Syst. Evol. Microbiol.">
        <title>The Global Catalogue of Microorganisms (GCM) 10K type strain sequencing project: providing services to taxonomists for standard genome sequencing and annotation.</title>
        <authorList>
            <consortium name="The Broad Institute Genomics Platform"/>
            <consortium name="The Broad Institute Genome Sequencing Center for Infectious Disease"/>
            <person name="Wu L."/>
            <person name="Ma J."/>
        </authorList>
    </citation>
    <scope>NUCLEOTIDE SEQUENCE [LARGE SCALE GENOMIC DNA]</scope>
    <source>
        <strain evidence="4">JCM 18459</strain>
    </source>
</reference>
<evidence type="ECO:0008006" key="5">
    <source>
        <dbReference type="Google" id="ProtNLM"/>
    </source>
</evidence>
<accession>A0ABP9Q344</accession>
<dbReference type="EMBL" id="BAABKG010000007">
    <property type="protein sequence ID" value="GAA5155964.1"/>
    <property type="molecule type" value="Genomic_DNA"/>
</dbReference>
<feature type="region of interest" description="Disordered" evidence="1">
    <location>
        <begin position="28"/>
        <end position="64"/>
    </location>
</feature>
<keyword evidence="4" id="KW-1185">Reference proteome</keyword>
<evidence type="ECO:0000313" key="4">
    <source>
        <dbReference type="Proteomes" id="UP001500221"/>
    </source>
</evidence>
<sequence length="448" mass="46756">MNRTALLPLATLATAATLASAALAPSAAAVTDGPDGPDGPATAAPVVGHTVGGAPDAGTQRRTGAAAPVGSLVFVRDHDVWVARADGSGARPVTTDGTVRRAYGSPSQADDGTIAARHGHDIVRLTPNGRELSRFDPAPLLNSVSHPVDGVPIDVAISPDGRRVAYSFTGFECTNGCLERWATGVSRSDRQTDTDQHGTSFGNDPQWLGTDRLLLGGGGSSDVRVQDLGSDERLWFTDWETGSGDTFDFEDLEDPALSHDGRYVAAVRGVDDDTTIFWYTTAGDPRTDANPATPARRCTTGKLDGLASPVFSRDGRLALVYEDEIYMTTNPAVCEAPIDVVLSNAEEPSFSGWTYRAAVPASTARPVVRGTAVVGKTLTAAKGTWSGSPTSFAYRWLRDGRPIAGATRSTYRLVKADGGRKVSVTVTAGGAGGTAQATSTAVRVRAAR</sequence>
<evidence type="ECO:0000313" key="3">
    <source>
        <dbReference type="EMBL" id="GAA5155964.1"/>
    </source>
</evidence>
<dbReference type="RefSeq" id="WP_345463749.1">
    <property type="nucleotide sequence ID" value="NZ_BAABKG010000007.1"/>
</dbReference>
<feature type="region of interest" description="Disordered" evidence="1">
    <location>
        <begin position="185"/>
        <end position="204"/>
    </location>
</feature>
<feature type="region of interest" description="Disordered" evidence="1">
    <location>
        <begin position="92"/>
        <end position="111"/>
    </location>
</feature>
<feature type="compositionally biased region" description="Low complexity" evidence="1">
    <location>
        <begin position="28"/>
        <end position="48"/>
    </location>
</feature>
<evidence type="ECO:0000256" key="2">
    <source>
        <dbReference type="SAM" id="SignalP"/>
    </source>
</evidence>
<feature type="compositionally biased region" description="Basic and acidic residues" evidence="1">
    <location>
        <begin position="187"/>
        <end position="196"/>
    </location>
</feature>
<dbReference type="Gene3D" id="2.60.40.2700">
    <property type="match status" value="1"/>
</dbReference>
<keyword evidence="2" id="KW-0732">Signal</keyword>
<proteinExistence type="predicted"/>
<dbReference type="SUPFAM" id="SSF69304">
    <property type="entry name" value="Tricorn protease N-terminal domain"/>
    <property type="match status" value="1"/>
</dbReference>
<feature type="signal peptide" evidence="2">
    <location>
        <begin position="1"/>
        <end position="21"/>
    </location>
</feature>
<gene>
    <name evidence="3" type="ORF">GCM10023340_42570</name>
</gene>
<name>A0ABP9Q344_9ACTN</name>